<gene>
    <name evidence="2" type="ORF">ECPE_LOCUS2845</name>
</gene>
<feature type="compositionally biased region" description="Low complexity" evidence="1">
    <location>
        <begin position="79"/>
        <end position="98"/>
    </location>
</feature>
<feature type="compositionally biased region" description="Polar residues" evidence="1">
    <location>
        <begin position="99"/>
        <end position="116"/>
    </location>
</feature>
<dbReference type="WBParaSite" id="ECPE_0000284801-mRNA-1">
    <property type="protein sequence ID" value="ECPE_0000284801-mRNA-1"/>
    <property type="gene ID" value="ECPE_0000284801"/>
</dbReference>
<evidence type="ECO:0000313" key="4">
    <source>
        <dbReference type="WBParaSite" id="ECPE_0000284801-mRNA-1"/>
    </source>
</evidence>
<feature type="region of interest" description="Disordered" evidence="1">
    <location>
        <begin position="79"/>
        <end position="169"/>
    </location>
</feature>
<reference evidence="4" key="1">
    <citation type="submission" date="2016-06" db="UniProtKB">
        <authorList>
            <consortium name="WormBaseParasite"/>
        </authorList>
    </citation>
    <scope>IDENTIFICATION</scope>
</reference>
<dbReference type="AlphaFoldDB" id="A0A183A7B0"/>
<evidence type="ECO:0000313" key="3">
    <source>
        <dbReference type="Proteomes" id="UP000272942"/>
    </source>
</evidence>
<sequence length="460" mass="50928">MRNLIPNQYYLRNPHTGAPLDPLLSFRAQRTTEFELQDCNPFESNLNCLINITDPIQWPSTDNSGGLCLVVKPQLCTGRSTTISPRTRSSPLPPRHSSQNSQPTLDNWSISGTSSMKPKPTDRRSLLDITWSGQSRTPPSTIFNLRCRKKRRAPPPPPSALQSRTRLDKEKVQLSRSWHDLVRKSSSPQPVKSTTSVYLNTSLIDAQSGFINSDKALNTALDSGTITTTSIGFCTATRTRTLVECPQLGIEVFRAHTLPRARVKSRTGHEPCIESVLAQSKLNGLSDSMLAKAVRFSGTEQNGDHLTIVPWLSETANKLETLRSPNVARNSSIKPMKDVVERSTRMHRSSLPSDLNTENETEEEKLDTMQTSENVIVHEQHLPQTAVGIPVQNKPSPAVAERPSKDLVATYICKRFSSQSSAPVSPSNVNATSQAVGAQYPNCFMSELNEVISRIRHVES</sequence>
<organism evidence="4">
    <name type="scientific">Echinostoma caproni</name>
    <dbReference type="NCBI Taxonomy" id="27848"/>
    <lineage>
        <taxon>Eukaryota</taxon>
        <taxon>Metazoa</taxon>
        <taxon>Spiralia</taxon>
        <taxon>Lophotrochozoa</taxon>
        <taxon>Platyhelminthes</taxon>
        <taxon>Trematoda</taxon>
        <taxon>Digenea</taxon>
        <taxon>Plagiorchiida</taxon>
        <taxon>Echinostomata</taxon>
        <taxon>Echinostomatoidea</taxon>
        <taxon>Echinostomatidae</taxon>
        <taxon>Echinostoma</taxon>
    </lineage>
</organism>
<accession>A0A183A7B0</accession>
<feature type="compositionally biased region" description="Polar residues" evidence="1">
    <location>
        <begin position="131"/>
        <end position="143"/>
    </location>
</feature>
<name>A0A183A7B0_9TREM</name>
<feature type="region of interest" description="Disordered" evidence="1">
    <location>
        <begin position="339"/>
        <end position="363"/>
    </location>
</feature>
<dbReference type="EMBL" id="UZAN01039895">
    <property type="protein sequence ID" value="VDP67600.1"/>
    <property type="molecule type" value="Genomic_DNA"/>
</dbReference>
<evidence type="ECO:0000256" key="1">
    <source>
        <dbReference type="SAM" id="MobiDB-lite"/>
    </source>
</evidence>
<protein>
    <submittedName>
        <fullName evidence="2 4">Uncharacterized protein</fullName>
    </submittedName>
</protein>
<reference evidence="2 3" key="2">
    <citation type="submission" date="2018-11" db="EMBL/GenBank/DDBJ databases">
        <authorList>
            <consortium name="Pathogen Informatics"/>
        </authorList>
    </citation>
    <scope>NUCLEOTIDE SEQUENCE [LARGE SCALE GENOMIC DNA]</scope>
    <source>
        <strain evidence="2 3">Egypt</strain>
    </source>
</reference>
<proteinExistence type="predicted"/>
<dbReference type="Proteomes" id="UP000272942">
    <property type="component" value="Unassembled WGS sequence"/>
</dbReference>
<keyword evidence="3" id="KW-1185">Reference proteome</keyword>
<evidence type="ECO:0000313" key="2">
    <source>
        <dbReference type="EMBL" id="VDP67600.1"/>
    </source>
</evidence>